<dbReference type="EMBL" id="JAFEMC010000002">
    <property type="protein sequence ID" value="MBM6576559.1"/>
    <property type="molecule type" value="Genomic_DNA"/>
</dbReference>
<keyword evidence="1" id="KW-0472">Membrane</keyword>
<dbReference type="RefSeq" id="WP_204198667.1">
    <property type="nucleotide sequence ID" value="NZ_JAFEMC010000002.1"/>
</dbReference>
<accession>A0ABS2D6J8</accession>
<feature type="transmembrane region" description="Helical" evidence="1">
    <location>
        <begin position="40"/>
        <end position="62"/>
    </location>
</feature>
<reference evidence="2 3" key="1">
    <citation type="submission" date="2020-12" db="EMBL/GenBank/DDBJ databases">
        <title>Sphingomonas sp.</title>
        <authorList>
            <person name="Kim M.K."/>
        </authorList>
    </citation>
    <scope>NUCLEOTIDE SEQUENCE [LARGE SCALE GENOMIC DNA]</scope>
    <source>
        <strain evidence="2 3">BT552</strain>
    </source>
</reference>
<evidence type="ECO:0000313" key="2">
    <source>
        <dbReference type="EMBL" id="MBM6576559.1"/>
    </source>
</evidence>
<organism evidence="2 3">
    <name type="scientific">Sphingomonas longa</name>
    <dbReference type="NCBI Taxonomy" id="2778730"/>
    <lineage>
        <taxon>Bacteria</taxon>
        <taxon>Pseudomonadati</taxon>
        <taxon>Pseudomonadota</taxon>
        <taxon>Alphaproteobacteria</taxon>
        <taxon>Sphingomonadales</taxon>
        <taxon>Sphingomonadaceae</taxon>
        <taxon>Sphingomonas</taxon>
    </lineage>
</organism>
<evidence type="ECO:0000313" key="3">
    <source>
        <dbReference type="Proteomes" id="UP000763641"/>
    </source>
</evidence>
<keyword evidence="1" id="KW-0812">Transmembrane</keyword>
<comment type="caution">
    <text evidence="2">The sequence shown here is derived from an EMBL/GenBank/DDBJ whole genome shotgun (WGS) entry which is preliminary data.</text>
</comment>
<name>A0ABS2D6J8_9SPHN</name>
<keyword evidence="3" id="KW-1185">Reference proteome</keyword>
<keyword evidence="1" id="KW-1133">Transmembrane helix</keyword>
<evidence type="ECO:0000256" key="1">
    <source>
        <dbReference type="SAM" id="Phobius"/>
    </source>
</evidence>
<proteinExistence type="predicted"/>
<protein>
    <submittedName>
        <fullName evidence="2">Uncharacterized protein</fullName>
    </submittedName>
</protein>
<dbReference type="Proteomes" id="UP000763641">
    <property type="component" value="Unassembled WGS sequence"/>
</dbReference>
<sequence length="75" mass="7781">MTRVTDRDAGGASTRQRARLTIKAGRRARLTLDVTMTRGGIVAVGGLVAAILLSTAVLVGVAGRAGHDQRRMPGV</sequence>
<gene>
    <name evidence="2" type="ORF">ILT43_09250</name>
</gene>